<organism evidence="2 3">
    <name type="scientific">Vreelandella alkaliphila</name>
    <dbReference type="NCBI Taxonomy" id="272774"/>
    <lineage>
        <taxon>Bacteria</taxon>
        <taxon>Pseudomonadati</taxon>
        <taxon>Pseudomonadota</taxon>
        <taxon>Gammaproteobacteria</taxon>
        <taxon>Oceanospirillales</taxon>
        <taxon>Halomonadaceae</taxon>
        <taxon>Vreelandella</taxon>
    </lineage>
</organism>
<keyword evidence="1" id="KW-0812">Transmembrane</keyword>
<evidence type="ECO:0000256" key="1">
    <source>
        <dbReference type="SAM" id="Phobius"/>
    </source>
</evidence>
<protein>
    <submittedName>
        <fullName evidence="2">Uncharacterized protein</fullName>
    </submittedName>
</protein>
<dbReference type="EMBL" id="JAAEHK010000003">
    <property type="protein sequence ID" value="NDL69727.1"/>
    <property type="molecule type" value="Genomic_DNA"/>
</dbReference>
<evidence type="ECO:0000313" key="2">
    <source>
        <dbReference type="EMBL" id="NDL69727.1"/>
    </source>
</evidence>
<accession>A0A7C9NQ08</accession>
<dbReference type="OrthoDB" id="9911021at2"/>
<dbReference type="Proteomes" id="UP000480312">
    <property type="component" value="Unassembled WGS sequence"/>
</dbReference>
<evidence type="ECO:0000313" key="3">
    <source>
        <dbReference type="Proteomes" id="UP000480312"/>
    </source>
</evidence>
<proteinExistence type="predicted"/>
<name>A0A7C9NQ08_9GAMM</name>
<comment type="caution">
    <text evidence="2">The sequence shown here is derived from an EMBL/GenBank/DDBJ whole genome shotgun (WGS) entry which is preliminary data.</text>
</comment>
<feature type="transmembrane region" description="Helical" evidence="1">
    <location>
        <begin position="37"/>
        <end position="61"/>
    </location>
</feature>
<reference evidence="2 3" key="1">
    <citation type="submission" date="2020-01" db="EMBL/GenBank/DDBJ databases">
        <title>Whole genome sequencing of Halomonas alkaliphila strain LS44.</title>
        <authorList>
            <person name="Kumar S."/>
            <person name="Paul D."/>
            <person name="Shouche Y."/>
            <person name="Suryavanshi M.V."/>
        </authorList>
    </citation>
    <scope>NUCLEOTIDE SEQUENCE [LARGE SCALE GENOMIC DNA]</scope>
    <source>
        <strain evidence="2 3">LS44</strain>
    </source>
</reference>
<keyword evidence="1" id="KW-1133">Transmembrane helix</keyword>
<gene>
    <name evidence="2" type="ORF">GPL32_04265</name>
</gene>
<sequence>MLNNKKLLIGILLWCFLALIMVKGVEGAELEVSDFIVRFLFGLFFSYHIVAYLFGWDMLNLGGLQMKKGKDDVWRTSMFIFFICTWVWWFFM</sequence>
<feature type="transmembrane region" description="Helical" evidence="1">
    <location>
        <begin position="73"/>
        <end position="91"/>
    </location>
</feature>
<dbReference type="AlphaFoldDB" id="A0A7C9NQ08"/>
<keyword evidence="1" id="KW-0472">Membrane</keyword>
<dbReference type="RefSeq" id="WP_162217656.1">
    <property type="nucleotide sequence ID" value="NZ_JAAEHK010000003.1"/>
</dbReference>